<gene>
    <name evidence="2" type="ORF">EYF80_051965</name>
</gene>
<organism evidence="2 3">
    <name type="scientific">Liparis tanakae</name>
    <name type="common">Tanaka's snailfish</name>
    <dbReference type="NCBI Taxonomy" id="230148"/>
    <lineage>
        <taxon>Eukaryota</taxon>
        <taxon>Metazoa</taxon>
        <taxon>Chordata</taxon>
        <taxon>Craniata</taxon>
        <taxon>Vertebrata</taxon>
        <taxon>Euteleostomi</taxon>
        <taxon>Actinopterygii</taxon>
        <taxon>Neopterygii</taxon>
        <taxon>Teleostei</taxon>
        <taxon>Neoteleostei</taxon>
        <taxon>Acanthomorphata</taxon>
        <taxon>Eupercaria</taxon>
        <taxon>Perciformes</taxon>
        <taxon>Cottioidei</taxon>
        <taxon>Cottales</taxon>
        <taxon>Liparidae</taxon>
        <taxon>Liparis</taxon>
    </lineage>
</organism>
<dbReference type="EMBL" id="SRLO01001431">
    <property type="protein sequence ID" value="TNN37861.1"/>
    <property type="molecule type" value="Genomic_DNA"/>
</dbReference>
<comment type="caution">
    <text evidence="2">The sequence shown here is derived from an EMBL/GenBank/DDBJ whole genome shotgun (WGS) entry which is preliminary data.</text>
</comment>
<evidence type="ECO:0000256" key="1">
    <source>
        <dbReference type="SAM" id="MobiDB-lite"/>
    </source>
</evidence>
<feature type="region of interest" description="Disordered" evidence="1">
    <location>
        <begin position="18"/>
        <end position="39"/>
    </location>
</feature>
<proteinExistence type="predicted"/>
<feature type="compositionally biased region" description="Low complexity" evidence="1">
    <location>
        <begin position="26"/>
        <end position="39"/>
    </location>
</feature>
<dbReference type="AlphaFoldDB" id="A0A4Z2FAF9"/>
<protein>
    <submittedName>
        <fullName evidence="2">Uncharacterized protein</fullName>
    </submittedName>
</protein>
<keyword evidence="3" id="KW-1185">Reference proteome</keyword>
<accession>A0A4Z2FAF9</accession>
<dbReference type="Proteomes" id="UP000314294">
    <property type="component" value="Unassembled WGS sequence"/>
</dbReference>
<name>A0A4Z2FAF9_9TELE</name>
<sequence length="67" mass="7073">MNSLFLRPAVLEALRSGGSLRRRDGSGAPSAPWGSGESSSRLMDCIMLPYISVVEGTKGEDSCSRGL</sequence>
<dbReference type="OrthoDB" id="2431000at2759"/>
<evidence type="ECO:0000313" key="2">
    <source>
        <dbReference type="EMBL" id="TNN37861.1"/>
    </source>
</evidence>
<reference evidence="2 3" key="1">
    <citation type="submission" date="2019-03" db="EMBL/GenBank/DDBJ databases">
        <title>First draft genome of Liparis tanakae, snailfish: a comprehensive survey of snailfish specific genes.</title>
        <authorList>
            <person name="Kim W."/>
            <person name="Song I."/>
            <person name="Jeong J.-H."/>
            <person name="Kim D."/>
            <person name="Kim S."/>
            <person name="Ryu S."/>
            <person name="Song J.Y."/>
            <person name="Lee S.K."/>
        </authorList>
    </citation>
    <scope>NUCLEOTIDE SEQUENCE [LARGE SCALE GENOMIC DNA]</scope>
    <source>
        <tissue evidence="2">Muscle</tissue>
    </source>
</reference>
<evidence type="ECO:0000313" key="3">
    <source>
        <dbReference type="Proteomes" id="UP000314294"/>
    </source>
</evidence>